<feature type="chain" id="PRO_5021461059" description="DUF5723 domain-containing protein" evidence="1">
    <location>
        <begin position="23"/>
        <end position="466"/>
    </location>
</feature>
<dbReference type="OrthoDB" id="9808610at2"/>
<sequence length="466" mass="49464">MKTIRFALSAGLWLATATGLRAQTELNSFSIVGRGGVANTFANDYQALGVNPANLARTGNAVVAFTIGEGGVGVASESLTRAQIRAFLRPSDQPLTLAERQGLARAFTSENALNVNADVVPLAVSASFPVLGSFAISNRQRLVGHIALNQNAAEILFLGQDAPIYANYNPATSPLITEALAGTEFQGTWYNEFNFAFARRFITLPLLRVSGGVGYRYIQGVGVVDVRVESGQLEAYSAVSPLFDLDYSKLASNSSFNFQERANGLQPVGRGHGVDLGVAVEAGKMLRLGLSVTDIGKMTWEGNLLTASDQKLKKLQSEGLDSYDFLNHAAEIFASGTDSVLTYKPSLERTASLPTKLRAGAGLRISNSLELGLDVTLPFNNVAGNITSPFVGAGIDYKPVRYLRLSSGVSGGAGYGFSLPLGVTFTTSLYEFGVSTRDVPGLLADKGPYASVAAGFVRFRFGEIKD</sequence>
<feature type="signal peptide" evidence="1">
    <location>
        <begin position="1"/>
        <end position="22"/>
    </location>
</feature>
<dbReference type="EMBL" id="SRMB01000005">
    <property type="protein sequence ID" value="TGE22936.1"/>
    <property type="molecule type" value="Genomic_DNA"/>
</dbReference>
<reference evidence="3 4" key="1">
    <citation type="submission" date="2019-04" db="EMBL/GenBank/DDBJ databases">
        <authorList>
            <person name="Feng G."/>
            <person name="Zhang J."/>
            <person name="Zhu H."/>
        </authorList>
    </citation>
    <scope>NUCLEOTIDE SEQUENCE [LARGE SCALE GENOMIC DNA]</scope>
    <source>
        <strain evidence="3 4">9PBR-1</strain>
    </source>
</reference>
<evidence type="ECO:0000256" key="1">
    <source>
        <dbReference type="SAM" id="SignalP"/>
    </source>
</evidence>
<dbReference type="AlphaFoldDB" id="A0A4Z0Q0D6"/>
<dbReference type="Pfam" id="PF18990">
    <property type="entry name" value="DUF5723"/>
    <property type="match status" value="1"/>
</dbReference>
<name>A0A4Z0Q0D6_9BACT</name>
<evidence type="ECO:0000259" key="2">
    <source>
        <dbReference type="Pfam" id="PF18990"/>
    </source>
</evidence>
<protein>
    <recommendedName>
        <fullName evidence="2">DUF5723 domain-containing protein</fullName>
    </recommendedName>
</protein>
<proteinExistence type="predicted"/>
<dbReference type="InterPro" id="IPR043781">
    <property type="entry name" value="DUF5723"/>
</dbReference>
<dbReference type="RefSeq" id="WP_135397832.1">
    <property type="nucleotide sequence ID" value="NZ_SRMB01000005.1"/>
</dbReference>
<keyword evidence="1" id="KW-0732">Signal</keyword>
<organism evidence="3 4">
    <name type="scientific">Hymenobacter metallicola</name>
    <dbReference type="NCBI Taxonomy" id="2563114"/>
    <lineage>
        <taxon>Bacteria</taxon>
        <taxon>Pseudomonadati</taxon>
        <taxon>Bacteroidota</taxon>
        <taxon>Cytophagia</taxon>
        <taxon>Cytophagales</taxon>
        <taxon>Hymenobacteraceae</taxon>
        <taxon>Hymenobacter</taxon>
    </lineage>
</organism>
<dbReference type="Proteomes" id="UP000298471">
    <property type="component" value="Unassembled WGS sequence"/>
</dbReference>
<accession>A0A4Z0Q0D6</accession>
<evidence type="ECO:0000313" key="4">
    <source>
        <dbReference type="Proteomes" id="UP000298471"/>
    </source>
</evidence>
<comment type="caution">
    <text evidence="3">The sequence shown here is derived from an EMBL/GenBank/DDBJ whole genome shotgun (WGS) entry which is preliminary data.</text>
</comment>
<feature type="domain" description="DUF5723" evidence="2">
    <location>
        <begin position="66"/>
        <end position="426"/>
    </location>
</feature>
<evidence type="ECO:0000313" key="3">
    <source>
        <dbReference type="EMBL" id="TGE22936.1"/>
    </source>
</evidence>
<gene>
    <name evidence="3" type="ORF">E5K02_21470</name>
</gene>
<keyword evidence="4" id="KW-1185">Reference proteome</keyword>
<dbReference type="Gene3D" id="2.40.160.60">
    <property type="entry name" value="Outer membrane protein transport protein (OMPP1/FadL/TodX)"/>
    <property type="match status" value="1"/>
</dbReference>